<protein>
    <submittedName>
        <fullName evidence="3">Methionine ABC transporter ATP-binding protein</fullName>
    </submittedName>
</protein>
<reference evidence="4" key="1">
    <citation type="submission" date="2015-10" db="EMBL/GenBank/DDBJ databases">
        <title>Draft Genome Sequences of 11 Lactococcus lactis subspecies cremoris strains.</title>
        <authorList>
            <person name="Wels M."/>
            <person name="Backus L."/>
            <person name="Boekhorst J."/>
            <person name="Dijkstra A."/>
            <person name="Beerthuizen M."/>
            <person name="Kelly W."/>
            <person name="Siezen R."/>
            <person name="Bachmann H."/>
            <person name="Van Hijum S."/>
        </authorList>
    </citation>
    <scope>NUCLEOTIDE SEQUENCE [LARGE SCALE GENOMIC DNA]</scope>
    <source>
        <strain evidence="4">LMG9449</strain>
    </source>
</reference>
<comment type="caution">
    <text evidence="3">The sequence shown here is derived from an EMBL/GenBank/DDBJ whole genome shotgun (WGS) entry which is preliminary data.</text>
</comment>
<accession>A0A0V8DKK4</accession>
<dbReference type="Proteomes" id="UP000053612">
    <property type="component" value="Unassembled WGS sequence"/>
</dbReference>
<evidence type="ECO:0000256" key="1">
    <source>
        <dbReference type="ARBA" id="ARBA00022448"/>
    </source>
</evidence>
<dbReference type="PANTHER" id="PTHR42781">
    <property type="entry name" value="SPERMIDINE/PUTRESCINE IMPORT ATP-BINDING PROTEIN POTA"/>
    <property type="match status" value="1"/>
</dbReference>
<evidence type="ECO:0000259" key="2">
    <source>
        <dbReference type="Pfam" id="PF00005"/>
    </source>
</evidence>
<gene>
    <name evidence="3" type="ORF">LMG9449_2647</name>
</gene>
<dbReference type="Pfam" id="PF00005">
    <property type="entry name" value="ABC_tran"/>
    <property type="match status" value="1"/>
</dbReference>
<name>A0A0V8DKK4_LACLL</name>
<dbReference type="EMBL" id="LKLS01000216">
    <property type="protein sequence ID" value="KSU14066.1"/>
    <property type="molecule type" value="Genomic_DNA"/>
</dbReference>
<sequence>MFELTNITKEFLHRKVFDNFKLTFEAGKVYAIIGQSGSGKTTLLNMIAKFESYEGVFFMREKNYQKSRNIPIF</sequence>
<dbReference type="GO" id="GO:0016887">
    <property type="term" value="F:ATP hydrolysis activity"/>
    <property type="evidence" value="ECO:0007669"/>
    <property type="project" value="InterPro"/>
</dbReference>
<keyword evidence="3" id="KW-0067">ATP-binding</keyword>
<evidence type="ECO:0000313" key="4">
    <source>
        <dbReference type="Proteomes" id="UP000053612"/>
    </source>
</evidence>
<dbReference type="InterPro" id="IPR050093">
    <property type="entry name" value="ABC_SmlMolc_Importer"/>
</dbReference>
<dbReference type="AlphaFoldDB" id="A0A0V8DKK4"/>
<organism evidence="3 4">
    <name type="scientific">Lactococcus lactis subsp. lactis</name>
    <name type="common">Streptococcus lactis</name>
    <dbReference type="NCBI Taxonomy" id="1360"/>
    <lineage>
        <taxon>Bacteria</taxon>
        <taxon>Bacillati</taxon>
        <taxon>Bacillota</taxon>
        <taxon>Bacilli</taxon>
        <taxon>Lactobacillales</taxon>
        <taxon>Streptococcaceae</taxon>
        <taxon>Lactococcus</taxon>
    </lineage>
</organism>
<dbReference type="PATRIC" id="fig|1360.109.peg.732"/>
<feature type="domain" description="ABC transporter" evidence="2">
    <location>
        <begin position="18"/>
        <end position="62"/>
    </location>
</feature>
<dbReference type="InterPro" id="IPR027417">
    <property type="entry name" value="P-loop_NTPase"/>
</dbReference>
<dbReference type="InterPro" id="IPR003439">
    <property type="entry name" value="ABC_transporter-like_ATP-bd"/>
</dbReference>
<keyword evidence="3" id="KW-0547">Nucleotide-binding</keyword>
<dbReference type="PANTHER" id="PTHR42781:SF4">
    <property type="entry name" value="SPERMIDINE_PUTRESCINE IMPORT ATP-BINDING PROTEIN POTA"/>
    <property type="match status" value="1"/>
</dbReference>
<proteinExistence type="predicted"/>
<evidence type="ECO:0000313" key="3">
    <source>
        <dbReference type="EMBL" id="KSU14066.1"/>
    </source>
</evidence>
<dbReference type="Gene3D" id="3.40.50.300">
    <property type="entry name" value="P-loop containing nucleotide triphosphate hydrolases"/>
    <property type="match status" value="1"/>
</dbReference>
<keyword evidence="1" id="KW-0813">Transport</keyword>
<dbReference type="SUPFAM" id="SSF52540">
    <property type="entry name" value="P-loop containing nucleoside triphosphate hydrolases"/>
    <property type="match status" value="1"/>
</dbReference>
<dbReference type="GO" id="GO:0005524">
    <property type="term" value="F:ATP binding"/>
    <property type="evidence" value="ECO:0007669"/>
    <property type="project" value="UniProtKB-KW"/>
</dbReference>